<organism evidence="1 2">
    <name type="scientific">Fusarium decemcellulare</name>
    <dbReference type="NCBI Taxonomy" id="57161"/>
    <lineage>
        <taxon>Eukaryota</taxon>
        <taxon>Fungi</taxon>
        <taxon>Dikarya</taxon>
        <taxon>Ascomycota</taxon>
        <taxon>Pezizomycotina</taxon>
        <taxon>Sordariomycetes</taxon>
        <taxon>Hypocreomycetidae</taxon>
        <taxon>Hypocreales</taxon>
        <taxon>Nectriaceae</taxon>
        <taxon>Fusarium</taxon>
        <taxon>Fusarium decemcellulare species complex</taxon>
    </lineage>
</organism>
<reference evidence="1" key="1">
    <citation type="submission" date="2022-08" db="EMBL/GenBank/DDBJ databases">
        <title>Genome Sequence of Fusarium decemcellulare.</title>
        <authorList>
            <person name="Buettner E."/>
        </authorList>
    </citation>
    <scope>NUCLEOTIDE SEQUENCE</scope>
    <source>
        <strain evidence="1">Babe19</strain>
    </source>
</reference>
<protein>
    <submittedName>
        <fullName evidence="1">Uncharacterized protein</fullName>
    </submittedName>
</protein>
<comment type="caution">
    <text evidence="1">The sequence shown here is derived from an EMBL/GenBank/DDBJ whole genome shotgun (WGS) entry which is preliminary data.</text>
</comment>
<sequence length="112" mass="12173">MAAVILPRAHSSASAKEAKAPTKPRPRATKEPTTAIKPDQVDRTTEAKSPESDHFTSDLNDEVSDQLLGNVEENDITQSFDIEALTTQRDESPEKADAPVMQIQTRASKKGS</sequence>
<dbReference type="Proteomes" id="UP001148629">
    <property type="component" value="Unassembled WGS sequence"/>
</dbReference>
<name>A0ACC1S4N3_9HYPO</name>
<gene>
    <name evidence="1" type="ORF">NM208_g8674</name>
</gene>
<keyword evidence="2" id="KW-1185">Reference proteome</keyword>
<evidence type="ECO:0000313" key="2">
    <source>
        <dbReference type="Proteomes" id="UP001148629"/>
    </source>
</evidence>
<proteinExistence type="predicted"/>
<evidence type="ECO:0000313" key="1">
    <source>
        <dbReference type="EMBL" id="KAJ3531899.1"/>
    </source>
</evidence>
<dbReference type="EMBL" id="JANRMS010001013">
    <property type="protein sequence ID" value="KAJ3531899.1"/>
    <property type="molecule type" value="Genomic_DNA"/>
</dbReference>
<accession>A0ACC1S4N3</accession>